<dbReference type="InterPro" id="IPR001296">
    <property type="entry name" value="Glyco_trans_1"/>
</dbReference>
<dbReference type="Pfam" id="PF13579">
    <property type="entry name" value="Glyco_trans_4_4"/>
    <property type="match status" value="1"/>
</dbReference>
<evidence type="ECO:0000313" key="4">
    <source>
        <dbReference type="Proteomes" id="UP000176917"/>
    </source>
</evidence>
<dbReference type="PANTHER" id="PTHR12526">
    <property type="entry name" value="GLYCOSYLTRANSFERASE"/>
    <property type="match status" value="1"/>
</dbReference>
<comment type="caution">
    <text evidence="3">The sequence shown here is derived from an EMBL/GenBank/DDBJ whole genome shotgun (WGS) entry which is preliminary data.</text>
</comment>
<dbReference type="InterPro" id="IPR028098">
    <property type="entry name" value="Glyco_trans_4-like_N"/>
</dbReference>
<dbReference type="Pfam" id="PF00534">
    <property type="entry name" value="Glycos_transf_1"/>
    <property type="match status" value="1"/>
</dbReference>
<gene>
    <name evidence="3" type="ORF">A3B24_00240</name>
</gene>
<dbReference type="STRING" id="1802461.A3B24_00240"/>
<dbReference type="AlphaFoldDB" id="A0A1G2RL82"/>
<dbReference type="Gene3D" id="3.40.50.2000">
    <property type="entry name" value="Glycogen Phosphorylase B"/>
    <property type="match status" value="2"/>
</dbReference>
<evidence type="ECO:0008006" key="5">
    <source>
        <dbReference type="Google" id="ProtNLM"/>
    </source>
</evidence>
<feature type="domain" description="Glycosyltransferase subfamily 4-like N-terminal" evidence="2">
    <location>
        <begin position="30"/>
        <end position="142"/>
    </location>
</feature>
<dbReference type="SUPFAM" id="SSF53756">
    <property type="entry name" value="UDP-Glycosyltransferase/glycogen phosphorylase"/>
    <property type="match status" value="1"/>
</dbReference>
<reference evidence="3 4" key="1">
    <citation type="journal article" date="2016" name="Nat. Commun.">
        <title>Thousands of microbial genomes shed light on interconnected biogeochemical processes in an aquifer system.</title>
        <authorList>
            <person name="Anantharaman K."/>
            <person name="Brown C.T."/>
            <person name="Hug L.A."/>
            <person name="Sharon I."/>
            <person name="Castelle C.J."/>
            <person name="Probst A.J."/>
            <person name="Thomas B.C."/>
            <person name="Singh A."/>
            <person name="Wilkins M.J."/>
            <person name="Karaoz U."/>
            <person name="Brodie E.L."/>
            <person name="Williams K.H."/>
            <person name="Hubbard S.S."/>
            <person name="Banfield J.F."/>
        </authorList>
    </citation>
    <scope>NUCLEOTIDE SEQUENCE [LARGE SCALE GENOMIC DNA]</scope>
</reference>
<dbReference type="EMBL" id="MHUG01000010">
    <property type="protein sequence ID" value="OHA73604.1"/>
    <property type="molecule type" value="Genomic_DNA"/>
</dbReference>
<protein>
    <recommendedName>
        <fullName evidence="5">Glycosyl transferase family 1</fullName>
    </recommendedName>
</protein>
<sequence length="394" mass="44973">MEKPHLKRAKVCHVASADITLKFLLFPQLKYLRQLGYDVSAVSAAGKWIPEIQEAGIQVYTPQITRRMFTPFADLVALVHLIFFFRKERFDIVHTHTLKASFLGQIAAFIARVPIRIYTNHGLDFANPSLSRWNRALFILIDKVIAYLVHIAFFVNKEDMRIVQKEGIYTSRKMRYFGGPVNLDKFNPDRFSQEFIQKKKQALGIPLGKKVLGIVGRLVRDKGYFELFEAFKKVLLHFPDVQLLIIGSLEPEKEDRFAMDVLPKFGIEKNTIYLGERSDVEEIYPLMDIFVLPTYREGLGVSILEASAMKLPVVATNIRGCRGSVDRGKTGILVSPKNSAEVAEAVLYLLSNPEIAKAMGEAGRKKIEREFDENVVFERVQKEYARLLELKGNF</sequence>
<dbReference type="Proteomes" id="UP000176917">
    <property type="component" value="Unassembled WGS sequence"/>
</dbReference>
<dbReference type="PANTHER" id="PTHR12526:SF630">
    <property type="entry name" value="GLYCOSYLTRANSFERASE"/>
    <property type="match status" value="1"/>
</dbReference>
<evidence type="ECO:0000259" key="2">
    <source>
        <dbReference type="Pfam" id="PF13579"/>
    </source>
</evidence>
<evidence type="ECO:0000313" key="3">
    <source>
        <dbReference type="EMBL" id="OHA73604.1"/>
    </source>
</evidence>
<proteinExistence type="predicted"/>
<dbReference type="CDD" id="cd03808">
    <property type="entry name" value="GT4_CapM-like"/>
    <property type="match status" value="1"/>
</dbReference>
<name>A0A1G2RL82_9BACT</name>
<evidence type="ECO:0000259" key="1">
    <source>
        <dbReference type="Pfam" id="PF00534"/>
    </source>
</evidence>
<organism evidence="3 4">
    <name type="scientific">Candidatus Wildermuthbacteria bacterium RIFCSPLOWO2_01_FULL_48_16</name>
    <dbReference type="NCBI Taxonomy" id="1802461"/>
    <lineage>
        <taxon>Bacteria</taxon>
        <taxon>Candidatus Wildermuthiibacteriota</taxon>
    </lineage>
</organism>
<accession>A0A1G2RL82</accession>
<dbReference type="GO" id="GO:0016757">
    <property type="term" value="F:glycosyltransferase activity"/>
    <property type="evidence" value="ECO:0007669"/>
    <property type="project" value="InterPro"/>
</dbReference>
<feature type="domain" description="Glycosyl transferase family 1" evidence="1">
    <location>
        <begin position="197"/>
        <end position="365"/>
    </location>
</feature>